<proteinExistence type="predicted"/>
<sequence>MPRYAYQLRIREGCEDEYDRRHVAVWPELLKDLADAGVHEYSIFRRDQQLFLYLHVDSFDAFLARMATSEANKRWQAMMADIFEPVPDLAPGERYAMMPEVFYMPGHPEGTE</sequence>
<reference evidence="1 2" key="1">
    <citation type="submission" date="2016-10" db="EMBL/GenBank/DDBJ databases">
        <authorList>
            <person name="de Groot N.N."/>
        </authorList>
    </citation>
    <scope>NUCLEOTIDE SEQUENCE [LARGE SCALE GENOMIC DNA]</scope>
    <source>
        <strain evidence="1 2">GAS232</strain>
    </source>
</reference>
<dbReference type="PANTHER" id="PTHR34389:SF2">
    <property type="entry name" value="L-RHAMNOSE MUTAROTASE"/>
    <property type="match status" value="1"/>
</dbReference>
<dbReference type="PANTHER" id="PTHR34389">
    <property type="entry name" value="L-RHAMNOSE MUTAROTASE"/>
    <property type="match status" value="1"/>
</dbReference>
<protein>
    <submittedName>
        <fullName evidence="1">L-rhamnose mutarotase</fullName>
    </submittedName>
</protein>
<dbReference type="InterPro" id="IPR011008">
    <property type="entry name" value="Dimeric_a/b-barrel"/>
</dbReference>
<keyword evidence="2" id="KW-1185">Reference proteome</keyword>
<organism evidence="1 2">
    <name type="scientific">Terriglobus roseus</name>
    <dbReference type="NCBI Taxonomy" id="392734"/>
    <lineage>
        <taxon>Bacteria</taxon>
        <taxon>Pseudomonadati</taxon>
        <taxon>Acidobacteriota</taxon>
        <taxon>Terriglobia</taxon>
        <taxon>Terriglobales</taxon>
        <taxon>Acidobacteriaceae</taxon>
        <taxon>Terriglobus</taxon>
    </lineage>
</organism>
<dbReference type="RefSeq" id="WP_083345074.1">
    <property type="nucleotide sequence ID" value="NZ_LT629690.1"/>
</dbReference>
<dbReference type="Gene3D" id="3.30.70.100">
    <property type="match status" value="1"/>
</dbReference>
<gene>
    <name evidence="1" type="ORF">SAMN05444167_2088</name>
</gene>
<evidence type="ECO:0000313" key="2">
    <source>
        <dbReference type="Proteomes" id="UP000182427"/>
    </source>
</evidence>
<evidence type="ECO:0000313" key="1">
    <source>
        <dbReference type="EMBL" id="SDF33253.1"/>
    </source>
</evidence>
<dbReference type="GO" id="GO:0019301">
    <property type="term" value="P:rhamnose catabolic process"/>
    <property type="evidence" value="ECO:0007669"/>
    <property type="project" value="TreeGrafter"/>
</dbReference>
<dbReference type="Proteomes" id="UP000182427">
    <property type="component" value="Chromosome I"/>
</dbReference>
<dbReference type="OrthoDB" id="9799608at2"/>
<dbReference type="InterPro" id="IPR008000">
    <property type="entry name" value="Rham/fucose_mutarotase"/>
</dbReference>
<dbReference type="GO" id="GO:0016857">
    <property type="term" value="F:racemase and epimerase activity, acting on carbohydrates and derivatives"/>
    <property type="evidence" value="ECO:0007669"/>
    <property type="project" value="InterPro"/>
</dbReference>
<accession>A0A1G7K7M1</accession>
<dbReference type="AlphaFoldDB" id="A0A1G7K7M1"/>
<dbReference type="EMBL" id="LT629690">
    <property type="protein sequence ID" value="SDF33253.1"/>
    <property type="molecule type" value="Genomic_DNA"/>
</dbReference>
<dbReference type="Pfam" id="PF05336">
    <property type="entry name" value="rhaM"/>
    <property type="match status" value="1"/>
</dbReference>
<name>A0A1G7K7M1_9BACT</name>
<dbReference type="SUPFAM" id="SSF54909">
    <property type="entry name" value="Dimeric alpha+beta barrel"/>
    <property type="match status" value="1"/>
</dbReference>